<dbReference type="EMBL" id="UINC01151981">
    <property type="protein sequence ID" value="SVD45900.1"/>
    <property type="molecule type" value="Genomic_DNA"/>
</dbReference>
<dbReference type="AlphaFoldDB" id="A0A382VHM8"/>
<feature type="non-terminal residue" evidence="1">
    <location>
        <position position="1"/>
    </location>
</feature>
<gene>
    <name evidence="1" type="ORF">METZ01_LOCUS398754</name>
</gene>
<organism evidence="1">
    <name type="scientific">marine metagenome</name>
    <dbReference type="NCBI Taxonomy" id="408172"/>
    <lineage>
        <taxon>unclassified sequences</taxon>
        <taxon>metagenomes</taxon>
        <taxon>ecological metagenomes</taxon>
    </lineage>
</organism>
<protein>
    <submittedName>
        <fullName evidence="1">Uncharacterized protein</fullName>
    </submittedName>
</protein>
<proteinExistence type="predicted"/>
<sequence length="156" mass="17388">IFVGGLVMRVSVGYFNKIVPIPNELSKQLVSGVCATDGMMMPAIQSLVGVPCPHVGSKRFGGDNISWEIDNCDGKVKSGSFIHFDYIPRVNLPVLDDLYIMYRRWRNPGNNNMYLSSIKQDYYIAGQPNADVVWKDGPVSVYHPVNYCVSGPTDPW</sequence>
<accession>A0A382VHM8</accession>
<evidence type="ECO:0000313" key="1">
    <source>
        <dbReference type="EMBL" id="SVD45900.1"/>
    </source>
</evidence>
<reference evidence="1" key="1">
    <citation type="submission" date="2018-05" db="EMBL/GenBank/DDBJ databases">
        <authorList>
            <person name="Lanie J.A."/>
            <person name="Ng W.-L."/>
            <person name="Kazmierczak K.M."/>
            <person name="Andrzejewski T.M."/>
            <person name="Davidsen T.M."/>
            <person name="Wayne K.J."/>
            <person name="Tettelin H."/>
            <person name="Glass J.I."/>
            <person name="Rusch D."/>
            <person name="Podicherti R."/>
            <person name="Tsui H.-C.T."/>
            <person name="Winkler M.E."/>
        </authorList>
    </citation>
    <scope>NUCLEOTIDE SEQUENCE</scope>
</reference>
<name>A0A382VHM8_9ZZZZ</name>